<feature type="transmembrane region" description="Helical" evidence="6">
    <location>
        <begin position="17"/>
        <end position="38"/>
    </location>
</feature>
<dbReference type="OMA" id="IMMEEAY"/>
<evidence type="ECO:0000256" key="2">
    <source>
        <dbReference type="ARBA" id="ARBA00022692"/>
    </source>
</evidence>
<keyword evidence="9" id="KW-1185">Reference proteome</keyword>
<dbReference type="InterPro" id="IPR051987">
    <property type="entry name" value="Sigma-2_receptor-like"/>
</dbReference>
<dbReference type="PROSITE" id="PS51751">
    <property type="entry name" value="EXPERA"/>
    <property type="match status" value="1"/>
</dbReference>
<keyword evidence="4 5" id="KW-0472">Membrane</keyword>
<keyword evidence="2 5" id="KW-0812">Transmembrane</keyword>
<sequence>MTATPGFEPWMEHLMTAVTYSCLVLPVASVLTTFVAAAPARPAPLSQRPADWCILGYFVLNLVLVTYLVDIEQLIIADPNNAAEVAAAPWPPQAFIKLIHAYSRAFDPVLLARPAWWQATLWPDVLFYGPYYMVGLYAFAKGCAWIRDVTMVYAASIMTIVFIIMMEEAYGEHPTPHFGFVLCLNSPWFVVPACLLLRMLVTHRPFDLPAPAKAADKAA</sequence>
<dbReference type="GO" id="GO:0005783">
    <property type="term" value="C:endoplasmic reticulum"/>
    <property type="evidence" value="ECO:0007669"/>
    <property type="project" value="TreeGrafter"/>
</dbReference>
<keyword evidence="3 5" id="KW-1133">Transmembrane helix</keyword>
<dbReference type="GeneID" id="25568941"/>
<dbReference type="Proteomes" id="UP000054408">
    <property type="component" value="Unassembled WGS sequence"/>
</dbReference>
<evidence type="ECO:0000256" key="4">
    <source>
        <dbReference type="ARBA" id="ARBA00023136"/>
    </source>
</evidence>
<feature type="transmembrane region" description="Helical" evidence="6">
    <location>
        <begin position="121"/>
        <end position="140"/>
    </location>
</feature>
<evidence type="ECO:0000256" key="3">
    <source>
        <dbReference type="ARBA" id="ARBA00022989"/>
    </source>
</evidence>
<dbReference type="PANTHER" id="PTHR31204">
    <property type="entry name" value="SIGMA INTRACELLULAR RECEPTOR 2"/>
    <property type="match status" value="1"/>
</dbReference>
<dbReference type="OrthoDB" id="10266728at2759"/>
<name>A0A0L0DS75_THETB</name>
<evidence type="ECO:0000256" key="1">
    <source>
        <dbReference type="ARBA" id="ARBA00004141"/>
    </source>
</evidence>
<feature type="transmembrane region" description="Helical" evidence="6">
    <location>
        <begin position="152"/>
        <end position="171"/>
    </location>
</feature>
<evidence type="ECO:0000313" key="9">
    <source>
        <dbReference type="Proteomes" id="UP000054408"/>
    </source>
</evidence>
<dbReference type="AlphaFoldDB" id="A0A0L0DS75"/>
<proteinExistence type="predicted"/>
<evidence type="ECO:0000256" key="6">
    <source>
        <dbReference type="SAM" id="Phobius"/>
    </source>
</evidence>
<comment type="subcellular location">
    <subcellularLocation>
        <location evidence="1">Membrane</location>
        <topology evidence="1">Multi-pass membrane protein</topology>
    </subcellularLocation>
</comment>
<dbReference type="RefSeq" id="XP_013753241.1">
    <property type="nucleotide sequence ID" value="XM_013897787.1"/>
</dbReference>
<gene>
    <name evidence="8" type="ORF">AMSG_10807</name>
</gene>
<reference evidence="8 9" key="1">
    <citation type="submission" date="2010-05" db="EMBL/GenBank/DDBJ databases">
        <title>The Genome Sequence of Thecamonas trahens ATCC 50062.</title>
        <authorList>
            <consortium name="The Broad Institute Genome Sequencing Platform"/>
            <person name="Russ C."/>
            <person name="Cuomo C."/>
            <person name="Shea T."/>
            <person name="Young S.K."/>
            <person name="Zeng Q."/>
            <person name="Koehrsen M."/>
            <person name="Haas B."/>
            <person name="Borodovsky M."/>
            <person name="Guigo R."/>
            <person name="Alvarado L."/>
            <person name="Berlin A."/>
            <person name="Bochicchio J."/>
            <person name="Borenstein D."/>
            <person name="Chapman S."/>
            <person name="Chen Z."/>
            <person name="Freedman E."/>
            <person name="Gellesch M."/>
            <person name="Goldberg J."/>
            <person name="Griggs A."/>
            <person name="Gujja S."/>
            <person name="Heilman E."/>
            <person name="Heiman D."/>
            <person name="Hepburn T."/>
            <person name="Howarth C."/>
            <person name="Jen D."/>
            <person name="Larson L."/>
            <person name="Mehta T."/>
            <person name="Park D."/>
            <person name="Pearson M."/>
            <person name="Roberts A."/>
            <person name="Saif S."/>
            <person name="Shenoy N."/>
            <person name="Sisk P."/>
            <person name="Stolte C."/>
            <person name="Sykes S."/>
            <person name="Thomson T."/>
            <person name="Walk T."/>
            <person name="White J."/>
            <person name="Yandava C."/>
            <person name="Burger G."/>
            <person name="Gray M.W."/>
            <person name="Holland P.W.H."/>
            <person name="King N."/>
            <person name="Lang F.B.F."/>
            <person name="Roger A.J."/>
            <person name="Ruiz-Trillo I."/>
            <person name="Lander E."/>
            <person name="Nusbaum C."/>
        </authorList>
    </citation>
    <scope>NUCLEOTIDE SEQUENCE [LARGE SCALE GENOMIC DNA]</scope>
    <source>
        <strain evidence="8 9">ATCC 50062</strain>
    </source>
</reference>
<feature type="transmembrane region" description="Helical" evidence="6">
    <location>
        <begin position="50"/>
        <end position="69"/>
    </location>
</feature>
<dbReference type="PANTHER" id="PTHR31204:SF1">
    <property type="entry name" value="SIGMA INTRACELLULAR RECEPTOR 2"/>
    <property type="match status" value="1"/>
</dbReference>
<feature type="transmembrane region" description="Helical" evidence="6">
    <location>
        <begin position="177"/>
        <end position="197"/>
    </location>
</feature>
<dbReference type="GO" id="GO:0016020">
    <property type="term" value="C:membrane"/>
    <property type="evidence" value="ECO:0007669"/>
    <property type="project" value="UniProtKB-SubCell"/>
</dbReference>
<accession>A0A0L0DS75</accession>
<evidence type="ECO:0000256" key="5">
    <source>
        <dbReference type="PROSITE-ProRule" id="PRU01087"/>
    </source>
</evidence>
<protein>
    <recommendedName>
        <fullName evidence="7">EXPERA domain-containing protein</fullName>
    </recommendedName>
</protein>
<evidence type="ECO:0000313" key="8">
    <source>
        <dbReference type="EMBL" id="KNC55189.1"/>
    </source>
</evidence>
<dbReference type="InterPro" id="IPR033118">
    <property type="entry name" value="EXPERA"/>
</dbReference>
<feature type="domain" description="EXPERA" evidence="7">
    <location>
        <begin position="50"/>
        <end position="196"/>
    </location>
</feature>
<evidence type="ECO:0000259" key="7">
    <source>
        <dbReference type="PROSITE" id="PS51751"/>
    </source>
</evidence>
<organism evidence="8 9">
    <name type="scientific">Thecamonas trahens ATCC 50062</name>
    <dbReference type="NCBI Taxonomy" id="461836"/>
    <lineage>
        <taxon>Eukaryota</taxon>
        <taxon>Apusozoa</taxon>
        <taxon>Apusomonadida</taxon>
        <taxon>Apusomonadidae</taxon>
        <taxon>Thecamonas</taxon>
    </lineage>
</organism>
<dbReference type="eggNOG" id="ENOG502SBIA">
    <property type="taxonomic scope" value="Eukaryota"/>
</dbReference>
<dbReference type="EMBL" id="GL349496">
    <property type="protein sequence ID" value="KNC55189.1"/>
    <property type="molecule type" value="Genomic_DNA"/>
</dbReference>
<dbReference type="Pfam" id="PF05241">
    <property type="entry name" value="EBP"/>
    <property type="match status" value="1"/>
</dbReference>